<keyword evidence="2" id="KW-1185">Reference proteome</keyword>
<evidence type="ECO:0000313" key="2">
    <source>
        <dbReference type="Proteomes" id="UP001470230"/>
    </source>
</evidence>
<dbReference type="EMBL" id="JAPFFF010000018">
    <property type="protein sequence ID" value="KAK8860417.1"/>
    <property type="molecule type" value="Genomic_DNA"/>
</dbReference>
<accession>A0ABR2IBK7</accession>
<dbReference type="Proteomes" id="UP001470230">
    <property type="component" value="Unassembled WGS sequence"/>
</dbReference>
<reference evidence="1 2" key="1">
    <citation type="submission" date="2024-04" db="EMBL/GenBank/DDBJ databases">
        <title>Tritrichomonas musculus Genome.</title>
        <authorList>
            <person name="Alves-Ferreira E."/>
            <person name="Grigg M."/>
            <person name="Lorenzi H."/>
            <person name="Galac M."/>
        </authorList>
    </citation>
    <scope>NUCLEOTIDE SEQUENCE [LARGE SCALE GENOMIC DNA]</scope>
    <source>
        <strain evidence="1 2">EAF2021</strain>
    </source>
</reference>
<organism evidence="1 2">
    <name type="scientific">Tritrichomonas musculus</name>
    <dbReference type="NCBI Taxonomy" id="1915356"/>
    <lineage>
        <taxon>Eukaryota</taxon>
        <taxon>Metamonada</taxon>
        <taxon>Parabasalia</taxon>
        <taxon>Tritrichomonadida</taxon>
        <taxon>Tritrichomonadidae</taxon>
        <taxon>Tritrichomonas</taxon>
    </lineage>
</organism>
<proteinExistence type="predicted"/>
<protein>
    <submittedName>
        <fullName evidence="1">Uncharacterized protein</fullName>
    </submittedName>
</protein>
<gene>
    <name evidence="1" type="ORF">M9Y10_012082</name>
</gene>
<evidence type="ECO:0000313" key="1">
    <source>
        <dbReference type="EMBL" id="KAK8860417.1"/>
    </source>
</evidence>
<comment type="caution">
    <text evidence="1">The sequence shown here is derived from an EMBL/GenBank/DDBJ whole genome shotgun (WGS) entry which is preliminary data.</text>
</comment>
<name>A0ABR2IBK7_9EUKA</name>
<sequence>MPPKRNKKPTNVAMSINEQTKTNINNAFENARSGTEKDRQGNPAPLYKDDQLITEDSTKILMIQQAITESIKKGDTLLARGPKIF</sequence>